<evidence type="ECO:0000313" key="4">
    <source>
        <dbReference type="Proteomes" id="UP001178507"/>
    </source>
</evidence>
<feature type="transmembrane region" description="Helical" evidence="1">
    <location>
        <begin position="32"/>
        <end position="50"/>
    </location>
</feature>
<keyword evidence="1" id="KW-0812">Transmembrane</keyword>
<dbReference type="InterPro" id="IPR052636">
    <property type="entry name" value="UDP-D-xylose:L-fucose_XylT"/>
</dbReference>
<keyword evidence="4" id="KW-1185">Reference proteome</keyword>
<comment type="caution">
    <text evidence="3">The sequence shown here is derived from an EMBL/GenBank/DDBJ whole genome shotgun (WGS) entry which is preliminary data.</text>
</comment>
<accession>A0AA36MPV9</accession>
<keyword evidence="1" id="KW-0472">Membrane</keyword>
<keyword evidence="1" id="KW-1133">Transmembrane helix</keyword>
<dbReference type="EMBL" id="CAUJNA010000760">
    <property type="protein sequence ID" value="CAJ1380910.1"/>
    <property type="molecule type" value="Genomic_DNA"/>
</dbReference>
<evidence type="ECO:0000313" key="3">
    <source>
        <dbReference type="EMBL" id="CAJ1380910.1"/>
    </source>
</evidence>
<dbReference type="PANTHER" id="PTHR47032">
    <property type="entry name" value="UDP-D-XYLOSE:L-FUCOSE ALPHA-1,3-D-XYLOSYLTRANSFERASE-RELATED"/>
    <property type="match status" value="1"/>
</dbReference>
<proteinExistence type="predicted"/>
<reference evidence="3" key="1">
    <citation type="submission" date="2023-08" db="EMBL/GenBank/DDBJ databases">
        <authorList>
            <person name="Chen Y."/>
            <person name="Shah S."/>
            <person name="Dougan E. K."/>
            <person name="Thang M."/>
            <person name="Chan C."/>
        </authorList>
    </citation>
    <scope>NUCLEOTIDE SEQUENCE</scope>
</reference>
<feature type="domain" description="Nucleotide-diphospho-sugar transferase" evidence="2">
    <location>
        <begin position="569"/>
        <end position="792"/>
    </location>
</feature>
<sequence length="809" mass="89326">QLEARLSAQKASVRETDCPWLRSLSARCGMRCAAHWLILAAASILAAMLLGNSMVASAGAGDAPQPDESAATLAPTRSPLTSAVVETTTTATTTATKSGACGHMQIDDWDREGRLKMVLLAVDIGGGRFGNQLFTAAKSLVSAAAKKQPVLLQRVRALRFSQILRLPCLRSSLGLDDRVQALCEGCRADTLWEDRSPSCNRGRGCHQLLVSKGMLADPGGGGFHQDLAGWGDSPSKFRSLLRQVFDAPMPEAAKDVALPGAEDLVIYFRPFKKAQIFDIHMKNVRLSSPPLDFFRFAVDSAQVRQKGAKIWVLTDPSLRQHPTVQRIQRELGAELFVAMDKVGKQCWLADWLWMKAAKRLAIAPSTFAWWAAFLGQASEVYLPIMPGEVPMPWCRLFPDDTRFLFHDLWKNTSYHEASAAKNICLEYFDCPQKQCPLQQRPEEVAALFPELLALRHPQDVEYLNASGGKRLPVPSELPPAERLGVAEAATPVPAPAATPAPAPVTVKPAPTELPATGDAAVLRRHAGLYVDKARSLEFKDIVLLTVANAAYMDFLRNWECHAHRLGLDWVVLALDDEAWEKAVAGRRGALRASGNSSSGALEYLNKGFNLMSMNTLAAVFDVMDKGFDVVFTDSDNVFLSDPFAAGVSFGERIRTGRYDYIYQLNWPGPRPYQPGAEIHEGNTGFYFASLRRKPEPTRTLWQAVLKACSRNPQLDGQPNFWNALRGLRQERKPCFRVCQEQQMCNGTAEAEILDYCEMDPFRHRTGWGKRDKDGPVSYHANFKVGRASKISALKGMGLWRPTEEAWCAG</sequence>
<organism evidence="3 4">
    <name type="scientific">Effrenium voratum</name>
    <dbReference type="NCBI Taxonomy" id="2562239"/>
    <lineage>
        <taxon>Eukaryota</taxon>
        <taxon>Sar</taxon>
        <taxon>Alveolata</taxon>
        <taxon>Dinophyceae</taxon>
        <taxon>Suessiales</taxon>
        <taxon>Symbiodiniaceae</taxon>
        <taxon>Effrenium</taxon>
    </lineage>
</organism>
<dbReference type="InterPro" id="IPR005069">
    <property type="entry name" value="Nucl-diP-sugar_transferase"/>
</dbReference>
<evidence type="ECO:0000256" key="1">
    <source>
        <dbReference type="SAM" id="Phobius"/>
    </source>
</evidence>
<dbReference type="Pfam" id="PF03407">
    <property type="entry name" value="Nucleotid_trans"/>
    <property type="match status" value="1"/>
</dbReference>
<dbReference type="Proteomes" id="UP001178507">
    <property type="component" value="Unassembled WGS sequence"/>
</dbReference>
<gene>
    <name evidence="3" type="ORF">EVOR1521_LOCUS8740</name>
</gene>
<name>A0AA36MPV9_9DINO</name>
<dbReference type="AlphaFoldDB" id="A0AA36MPV9"/>
<feature type="non-terminal residue" evidence="3">
    <location>
        <position position="1"/>
    </location>
</feature>
<protein>
    <recommendedName>
        <fullName evidence="2">Nucleotide-diphospho-sugar transferase domain-containing protein</fullName>
    </recommendedName>
</protein>
<dbReference type="GO" id="GO:0016757">
    <property type="term" value="F:glycosyltransferase activity"/>
    <property type="evidence" value="ECO:0007669"/>
    <property type="project" value="TreeGrafter"/>
</dbReference>
<dbReference type="PANTHER" id="PTHR47032:SF1">
    <property type="entry name" value="UDP-D-XYLOSE:L-FUCOSE ALPHA-1,3-D-XYLOSYLTRANSFERASE-RELATED"/>
    <property type="match status" value="1"/>
</dbReference>
<dbReference type="GO" id="GO:0005794">
    <property type="term" value="C:Golgi apparatus"/>
    <property type="evidence" value="ECO:0007669"/>
    <property type="project" value="TreeGrafter"/>
</dbReference>
<evidence type="ECO:0000259" key="2">
    <source>
        <dbReference type="Pfam" id="PF03407"/>
    </source>
</evidence>